<comment type="caution">
    <text evidence="1">The sequence shown here is derived from an EMBL/GenBank/DDBJ whole genome shotgun (WGS) entry which is preliminary data.</text>
</comment>
<evidence type="ECO:0000313" key="1">
    <source>
        <dbReference type="EMBL" id="KAJ4716554.1"/>
    </source>
</evidence>
<reference evidence="1 2" key="1">
    <citation type="journal article" date="2023" name="Science">
        <title>Complex scaffold remodeling in plant triterpene biosynthesis.</title>
        <authorList>
            <person name="De La Pena R."/>
            <person name="Hodgson H."/>
            <person name="Liu J.C."/>
            <person name="Stephenson M.J."/>
            <person name="Martin A.C."/>
            <person name="Owen C."/>
            <person name="Harkess A."/>
            <person name="Leebens-Mack J."/>
            <person name="Jimenez L.E."/>
            <person name="Osbourn A."/>
            <person name="Sattely E.S."/>
        </authorList>
    </citation>
    <scope>NUCLEOTIDE SEQUENCE [LARGE SCALE GENOMIC DNA]</scope>
    <source>
        <strain evidence="2">cv. JPN11</strain>
        <tissue evidence="1">Leaf</tissue>
    </source>
</reference>
<sequence>MEVEQVLCMNGGLGDTSYANNSLIQKRAMFKAKPILEGIIRKLYCNSFPGCLKIADLGCSSGPNTLSVVWEILDIIDATCKQLKREPPMFQVFLNDLPGNDFNTIFRSLPSFYEKLKEVKGNNFGPCFIAGIPGSFYGRLFPNQSLDFVHSSYSLHWRSQVPEGLVSESGIPLNKGSICMAKTSPIAVHKAYLDLFERDFRLFLTSRSEEIVPGGHMLLSVVGNDRKPGDPRCTGWELLGITLSDMVQEGLIEEAKLDQFNLPFYAPTPEEVKQVIQTEGSFNIQRFDIYRVDWDANIDNGNKSLTSDSYTRGKNVARSIRAVAESMLASHFGNEIMDDLFERFSKKLSEYLEVAPGQATTIVVSMTKA</sequence>
<proteinExistence type="predicted"/>
<name>A0ACC1Y0M2_MELAZ</name>
<gene>
    <name evidence="1" type="ORF">OWV82_011554</name>
</gene>
<keyword evidence="2" id="KW-1185">Reference proteome</keyword>
<dbReference type="Proteomes" id="UP001164539">
    <property type="component" value="Chromosome 6"/>
</dbReference>
<accession>A0ACC1Y0M2</accession>
<organism evidence="1 2">
    <name type="scientific">Melia azedarach</name>
    <name type="common">Chinaberry tree</name>
    <dbReference type="NCBI Taxonomy" id="155640"/>
    <lineage>
        <taxon>Eukaryota</taxon>
        <taxon>Viridiplantae</taxon>
        <taxon>Streptophyta</taxon>
        <taxon>Embryophyta</taxon>
        <taxon>Tracheophyta</taxon>
        <taxon>Spermatophyta</taxon>
        <taxon>Magnoliopsida</taxon>
        <taxon>eudicotyledons</taxon>
        <taxon>Gunneridae</taxon>
        <taxon>Pentapetalae</taxon>
        <taxon>rosids</taxon>
        <taxon>malvids</taxon>
        <taxon>Sapindales</taxon>
        <taxon>Meliaceae</taxon>
        <taxon>Melia</taxon>
    </lineage>
</organism>
<evidence type="ECO:0000313" key="2">
    <source>
        <dbReference type="Proteomes" id="UP001164539"/>
    </source>
</evidence>
<protein>
    <submittedName>
        <fullName evidence="1">7-methylxanthosine synthase 1-like</fullName>
    </submittedName>
</protein>
<dbReference type="EMBL" id="CM051399">
    <property type="protein sequence ID" value="KAJ4716554.1"/>
    <property type="molecule type" value="Genomic_DNA"/>
</dbReference>